<reference evidence="3 4" key="1">
    <citation type="submission" date="2020-12" db="EMBL/GenBank/DDBJ databases">
        <title>Concerted genomic and epigenomic changes stabilize Arabidopsis allopolyploids.</title>
        <authorList>
            <person name="Chen Z."/>
        </authorList>
    </citation>
    <scope>NUCLEOTIDE SEQUENCE [LARGE SCALE GENOMIC DNA]</scope>
    <source>
        <strain evidence="3">As9502</strain>
        <tissue evidence="3">Leaf</tissue>
    </source>
</reference>
<dbReference type="EMBL" id="JAEFBJ010000007">
    <property type="protein sequence ID" value="KAG7589380.1"/>
    <property type="molecule type" value="Genomic_DNA"/>
</dbReference>
<sequence length="170" mass="19294">MIPTRCNEINGSRPPSLKLAGESHTIKKTTSCKSQPWADPRWWKGVQLHRPRPHSRASPVIIYAHSPKVIHTRAEDFMALVQRLTGLDEIIRRNPNDVSESSSSVVTEEANVGDDNTAAPFSQERTQRQKLTDMPLFTPSSMTLFGSPTQRMYMSPNRTDSFRPLVFKFE</sequence>
<protein>
    <submittedName>
        <fullName evidence="3">VQ motif</fullName>
    </submittedName>
</protein>
<dbReference type="PANTHER" id="PTHR33143">
    <property type="entry name" value="F16F4.1 PROTEIN-RELATED"/>
    <property type="match status" value="1"/>
</dbReference>
<evidence type="ECO:0000313" key="3">
    <source>
        <dbReference type="EMBL" id="KAG7589380.1"/>
    </source>
</evidence>
<dbReference type="InterPro" id="IPR039607">
    <property type="entry name" value="VQ_8/17/18/20/21/25"/>
</dbReference>
<comment type="caution">
    <text evidence="3">The sequence shown here is derived from an EMBL/GenBank/DDBJ whole genome shotgun (WGS) entry which is preliminary data.</text>
</comment>
<gene>
    <name evidence="3" type="ORF">ISN44_As07g016650</name>
</gene>
<evidence type="ECO:0000259" key="2">
    <source>
        <dbReference type="Pfam" id="PF05678"/>
    </source>
</evidence>
<dbReference type="InterPro" id="IPR008889">
    <property type="entry name" value="VQ"/>
</dbReference>
<feature type="compositionally biased region" description="Low complexity" evidence="1">
    <location>
        <begin position="98"/>
        <end position="109"/>
    </location>
</feature>
<evidence type="ECO:0000313" key="4">
    <source>
        <dbReference type="Proteomes" id="UP000694251"/>
    </source>
</evidence>
<name>A0A8T2BST6_ARASU</name>
<feature type="domain" description="VQ" evidence="2">
    <location>
        <begin position="65"/>
        <end position="89"/>
    </location>
</feature>
<dbReference type="GO" id="GO:0005634">
    <property type="term" value="C:nucleus"/>
    <property type="evidence" value="ECO:0007669"/>
    <property type="project" value="TreeGrafter"/>
</dbReference>
<evidence type="ECO:0000256" key="1">
    <source>
        <dbReference type="SAM" id="MobiDB-lite"/>
    </source>
</evidence>
<dbReference type="PANTHER" id="PTHR33143:SF76">
    <property type="entry name" value="VQ MOTIF-CONTAINING PROTEIN 8, CHLOROPLASTIC"/>
    <property type="match status" value="1"/>
</dbReference>
<proteinExistence type="predicted"/>
<dbReference type="OrthoDB" id="1917757at2759"/>
<organism evidence="3 4">
    <name type="scientific">Arabidopsis suecica</name>
    <name type="common">Swedish thale-cress</name>
    <name type="synonym">Cardaminopsis suecica</name>
    <dbReference type="NCBI Taxonomy" id="45249"/>
    <lineage>
        <taxon>Eukaryota</taxon>
        <taxon>Viridiplantae</taxon>
        <taxon>Streptophyta</taxon>
        <taxon>Embryophyta</taxon>
        <taxon>Tracheophyta</taxon>
        <taxon>Spermatophyta</taxon>
        <taxon>Magnoliopsida</taxon>
        <taxon>eudicotyledons</taxon>
        <taxon>Gunneridae</taxon>
        <taxon>Pentapetalae</taxon>
        <taxon>rosids</taxon>
        <taxon>malvids</taxon>
        <taxon>Brassicales</taxon>
        <taxon>Brassicaceae</taxon>
        <taxon>Camelineae</taxon>
        <taxon>Arabidopsis</taxon>
    </lineage>
</organism>
<dbReference type="Pfam" id="PF05678">
    <property type="entry name" value="VQ"/>
    <property type="match status" value="1"/>
</dbReference>
<dbReference type="AlphaFoldDB" id="A0A8T2BST6"/>
<dbReference type="Proteomes" id="UP000694251">
    <property type="component" value="Chromosome 7"/>
</dbReference>
<accession>A0A8T2BST6</accession>
<feature type="region of interest" description="Disordered" evidence="1">
    <location>
        <begin position="95"/>
        <end position="128"/>
    </location>
</feature>
<keyword evidence="4" id="KW-1185">Reference proteome</keyword>